<evidence type="ECO:0000313" key="4">
    <source>
        <dbReference type="Proteomes" id="UP001500547"/>
    </source>
</evidence>
<dbReference type="Proteomes" id="UP001500547">
    <property type="component" value="Unassembled WGS sequence"/>
</dbReference>
<comment type="caution">
    <text evidence="3">The sequence shown here is derived from an EMBL/GenBank/DDBJ whole genome shotgun (WGS) entry which is preliminary data.</text>
</comment>
<dbReference type="PANTHER" id="PTHR43201:SF8">
    <property type="entry name" value="ACYL-COA SYNTHETASE FAMILY MEMBER 3"/>
    <property type="match status" value="1"/>
</dbReference>
<dbReference type="PANTHER" id="PTHR43201">
    <property type="entry name" value="ACYL-COA SYNTHETASE"/>
    <property type="match status" value="1"/>
</dbReference>
<dbReference type="RefSeq" id="WP_345534121.1">
    <property type="nucleotide sequence ID" value="NZ_BAABLD010000015.1"/>
</dbReference>
<evidence type="ECO:0000259" key="2">
    <source>
        <dbReference type="Pfam" id="PF00501"/>
    </source>
</evidence>
<dbReference type="SUPFAM" id="SSF56801">
    <property type="entry name" value="Acetyl-CoA synthetase-like"/>
    <property type="match status" value="1"/>
</dbReference>
<protein>
    <submittedName>
        <fullName evidence="3">Xanthomonadin biosynthesis 3-hydroxybenozate--AMP ligase XanA2</fullName>
    </submittedName>
</protein>
<feature type="domain" description="AMP-dependent synthetase/ligase" evidence="2">
    <location>
        <begin position="93"/>
        <end position="286"/>
    </location>
</feature>
<keyword evidence="4" id="KW-1185">Reference proteome</keyword>
<dbReference type="EMBL" id="BAABLD010000015">
    <property type="protein sequence ID" value="GAA5169923.1"/>
    <property type="molecule type" value="Genomic_DNA"/>
</dbReference>
<dbReference type="Gene3D" id="3.30.300.30">
    <property type="match status" value="1"/>
</dbReference>
<keyword evidence="3" id="KW-0436">Ligase</keyword>
<dbReference type="Pfam" id="PF00501">
    <property type="entry name" value="AMP-binding"/>
    <property type="match status" value="1"/>
</dbReference>
<dbReference type="InterPro" id="IPR042099">
    <property type="entry name" value="ANL_N_sf"/>
</dbReference>
<organism evidence="3 4">
    <name type="scientific">Viridibacterium curvum</name>
    <dbReference type="NCBI Taxonomy" id="1101404"/>
    <lineage>
        <taxon>Bacteria</taxon>
        <taxon>Pseudomonadati</taxon>
        <taxon>Pseudomonadota</taxon>
        <taxon>Betaproteobacteria</taxon>
        <taxon>Rhodocyclales</taxon>
        <taxon>Rhodocyclaceae</taxon>
        <taxon>Viridibacterium</taxon>
    </lineage>
</organism>
<comment type="similarity">
    <text evidence="1">Belongs to the ATP-dependent AMP-binding enzyme family.</text>
</comment>
<accession>A0ABP9R1I1</accession>
<reference evidence="4" key="1">
    <citation type="journal article" date="2019" name="Int. J. Syst. Evol. Microbiol.">
        <title>The Global Catalogue of Microorganisms (GCM) 10K type strain sequencing project: providing services to taxonomists for standard genome sequencing and annotation.</title>
        <authorList>
            <consortium name="The Broad Institute Genomics Platform"/>
            <consortium name="The Broad Institute Genome Sequencing Center for Infectious Disease"/>
            <person name="Wu L."/>
            <person name="Ma J."/>
        </authorList>
    </citation>
    <scope>NUCLEOTIDE SEQUENCE [LARGE SCALE GENOMIC DNA]</scope>
    <source>
        <strain evidence="4">JCM 18715</strain>
    </source>
</reference>
<evidence type="ECO:0000313" key="3">
    <source>
        <dbReference type="EMBL" id="GAA5169923.1"/>
    </source>
</evidence>
<dbReference type="InterPro" id="IPR045851">
    <property type="entry name" value="AMP-bd_C_sf"/>
</dbReference>
<gene>
    <name evidence="3" type="primary">xanA2</name>
    <name evidence="3" type="ORF">GCM10025770_32100</name>
</gene>
<name>A0ABP9R1I1_9RHOO</name>
<dbReference type="InterPro" id="IPR000873">
    <property type="entry name" value="AMP-dep_synth/lig_dom"/>
</dbReference>
<evidence type="ECO:0000256" key="1">
    <source>
        <dbReference type="ARBA" id="ARBA00006432"/>
    </source>
</evidence>
<dbReference type="Gene3D" id="3.40.50.12780">
    <property type="entry name" value="N-terminal domain of ligase-like"/>
    <property type="match status" value="1"/>
</dbReference>
<dbReference type="GO" id="GO:0016874">
    <property type="term" value="F:ligase activity"/>
    <property type="evidence" value="ECO:0007669"/>
    <property type="project" value="UniProtKB-KW"/>
</dbReference>
<sequence>MSAHALPLLPAAPADQPIAFHAGQPVSQAAFVRDVLANAQRITPDQPVLNLCGDRYFFAVGLFAAMLRRALCLLPNSVTPETLARLQAAHPGLQALVEPDGQTRGLPALTLQRDLAGPAPDSMPLVPADQIVARLYTSGSTGEPQAHDKSWGKLWANVRLAARAQWARAGQPCAIVSTVPSQHMYGFESAVLLPLLGGGILMPRHPFFPADVVETLAATPEPRALVSTPFHLRTLIESGLALPATQLVICATAPLSTELAERVELATGGVLGEIYGSTETGQIATRRPARSPVWECFDDVTLQQDTPDQGGRTWADGGHLEAAMPLGDIIELQPASAAGNVRFTLHGRLSDMINIAGKRTSIAFLNSVLCNIPGVEDGIFHLPEEAPADGVARLAAFAVAPSLDASQILTALRERIDAVFLPRPLILVTSLPRNTTGKLPRAVLENLLGESDKPT</sequence>
<proteinExistence type="inferred from homology"/>